<keyword evidence="7" id="KW-1185">Reference proteome</keyword>
<dbReference type="Pfam" id="PF00126">
    <property type="entry name" value="HTH_1"/>
    <property type="match status" value="1"/>
</dbReference>
<proteinExistence type="inferred from homology"/>
<gene>
    <name evidence="6" type="ORF">R54876_GBNLAHCA_00537</name>
</gene>
<dbReference type="RefSeq" id="WP_349641523.1">
    <property type="nucleotide sequence ID" value="NZ_CAWVOH010000001.1"/>
</dbReference>
<dbReference type="Gene3D" id="1.10.10.10">
    <property type="entry name" value="Winged helix-like DNA-binding domain superfamily/Winged helix DNA-binding domain"/>
    <property type="match status" value="1"/>
</dbReference>
<dbReference type="CDD" id="cd05466">
    <property type="entry name" value="PBP2_LTTR_substrate"/>
    <property type="match status" value="1"/>
</dbReference>
<keyword evidence="4" id="KW-0804">Transcription</keyword>
<evidence type="ECO:0000259" key="5">
    <source>
        <dbReference type="PROSITE" id="PS50931"/>
    </source>
</evidence>
<sequence>MKTFAYEIFTTVASQKSFRKAANELNITPSAVSHAISQLEEQLGFPLFIRNRSEMTLTQDGKTILPSAERLLNEERQLYHLASNIRGLNAGKITIGAFSSVCINWLPEIITNFSKNYPQIEIAIVQGNFAELEHAVELGKIDIAFTTLPVSSRLEALPLLQDEILCVTRADFKPKNSKTITKADLLDQHFILQKSDYDLDTKAALDYYEVTPKGINFSIDDQSIIALVEAGLGLGILPQLALRKLRGDVNIYPFDRPYYRHVGLAINPSQLALPAVKAMKKEILDYLAKNEQ</sequence>
<evidence type="ECO:0000256" key="2">
    <source>
        <dbReference type="ARBA" id="ARBA00023015"/>
    </source>
</evidence>
<name>A0ABM9N499_9LACO</name>
<accession>A0ABM9N499</accession>
<reference evidence="6 7" key="1">
    <citation type="submission" date="2024-01" db="EMBL/GenBank/DDBJ databases">
        <authorList>
            <person name="Botero Cardona J."/>
        </authorList>
    </citation>
    <scope>NUCLEOTIDE SEQUENCE [LARGE SCALE GENOMIC DNA]</scope>
    <source>
        <strain evidence="6 7">LMG 33000</strain>
    </source>
</reference>
<dbReference type="PRINTS" id="PR00039">
    <property type="entry name" value="HTHLYSR"/>
</dbReference>
<dbReference type="PANTHER" id="PTHR30419">
    <property type="entry name" value="HTH-TYPE TRANSCRIPTIONAL REGULATOR YBHD"/>
    <property type="match status" value="1"/>
</dbReference>
<evidence type="ECO:0000256" key="1">
    <source>
        <dbReference type="ARBA" id="ARBA00009437"/>
    </source>
</evidence>
<dbReference type="SUPFAM" id="SSF46785">
    <property type="entry name" value="Winged helix' DNA-binding domain"/>
    <property type="match status" value="1"/>
</dbReference>
<organism evidence="6 7">
    <name type="scientific">Eupransor demetentiae</name>
    <dbReference type="NCBI Taxonomy" id="3109584"/>
    <lineage>
        <taxon>Bacteria</taxon>
        <taxon>Bacillati</taxon>
        <taxon>Bacillota</taxon>
        <taxon>Bacilli</taxon>
        <taxon>Lactobacillales</taxon>
        <taxon>Lactobacillaceae</taxon>
        <taxon>Eupransor</taxon>
    </lineage>
</organism>
<feature type="domain" description="HTH lysR-type" evidence="5">
    <location>
        <begin position="1"/>
        <end position="58"/>
    </location>
</feature>
<comment type="similarity">
    <text evidence="1">Belongs to the LysR transcriptional regulatory family.</text>
</comment>
<dbReference type="PANTHER" id="PTHR30419:SF28">
    <property type="entry name" value="HTH-TYPE TRANSCRIPTIONAL REGULATOR BSDA"/>
    <property type="match status" value="1"/>
</dbReference>
<dbReference type="Gene3D" id="3.40.190.10">
    <property type="entry name" value="Periplasmic binding protein-like II"/>
    <property type="match status" value="2"/>
</dbReference>
<dbReference type="InterPro" id="IPR000847">
    <property type="entry name" value="LysR_HTH_N"/>
</dbReference>
<evidence type="ECO:0000313" key="6">
    <source>
        <dbReference type="EMBL" id="CAK8053978.1"/>
    </source>
</evidence>
<dbReference type="InterPro" id="IPR036390">
    <property type="entry name" value="WH_DNA-bd_sf"/>
</dbReference>
<dbReference type="PROSITE" id="PS50931">
    <property type="entry name" value="HTH_LYSR"/>
    <property type="match status" value="1"/>
</dbReference>
<evidence type="ECO:0000256" key="4">
    <source>
        <dbReference type="ARBA" id="ARBA00023163"/>
    </source>
</evidence>
<dbReference type="Proteomes" id="UP001314241">
    <property type="component" value="Unassembled WGS sequence"/>
</dbReference>
<protein>
    <submittedName>
        <fullName evidence="6">LysR family (LysR)</fullName>
    </submittedName>
</protein>
<keyword evidence="2" id="KW-0805">Transcription regulation</keyword>
<dbReference type="InterPro" id="IPR050950">
    <property type="entry name" value="HTH-type_LysR_regulators"/>
</dbReference>
<evidence type="ECO:0000256" key="3">
    <source>
        <dbReference type="ARBA" id="ARBA00023125"/>
    </source>
</evidence>
<dbReference type="Pfam" id="PF03466">
    <property type="entry name" value="LysR_substrate"/>
    <property type="match status" value="1"/>
</dbReference>
<dbReference type="EMBL" id="CAWVOH010000001">
    <property type="protein sequence ID" value="CAK8053978.1"/>
    <property type="molecule type" value="Genomic_DNA"/>
</dbReference>
<dbReference type="InterPro" id="IPR036388">
    <property type="entry name" value="WH-like_DNA-bd_sf"/>
</dbReference>
<comment type="caution">
    <text evidence="6">The sequence shown here is derived from an EMBL/GenBank/DDBJ whole genome shotgun (WGS) entry which is preliminary data.</text>
</comment>
<keyword evidence="3" id="KW-0238">DNA-binding</keyword>
<evidence type="ECO:0000313" key="7">
    <source>
        <dbReference type="Proteomes" id="UP001314241"/>
    </source>
</evidence>
<dbReference type="InterPro" id="IPR005119">
    <property type="entry name" value="LysR_subst-bd"/>
</dbReference>
<dbReference type="SUPFAM" id="SSF53850">
    <property type="entry name" value="Periplasmic binding protein-like II"/>
    <property type="match status" value="1"/>
</dbReference>